<keyword evidence="1" id="KW-0812">Transmembrane</keyword>
<evidence type="ECO:0000313" key="2">
    <source>
        <dbReference type="EMBL" id="CAF9920006.1"/>
    </source>
</evidence>
<dbReference type="EMBL" id="CAJPDT010000024">
    <property type="protein sequence ID" value="CAF9920006.1"/>
    <property type="molecule type" value="Genomic_DNA"/>
</dbReference>
<dbReference type="Proteomes" id="UP000664534">
    <property type="component" value="Unassembled WGS sequence"/>
</dbReference>
<name>A0A8H3F608_9LECA</name>
<dbReference type="OrthoDB" id="5357734at2759"/>
<dbReference type="PANTHER" id="PTHR37576:SF2">
    <property type="entry name" value="DEFECT AT LOW TEMPERATURE PROTEIN 1"/>
    <property type="match status" value="1"/>
</dbReference>
<reference evidence="2" key="1">
    <citation type="submission" date="2021-03" db="EMBL/GenBank/DDBJ databases">
        <authorList>
            <person name="Tagirdzhanova G."/>
        </authorList>
    </citation>
    <scope>NUCLEOTIDE SEQUENCE</scope>
</reference>
<dbReference type="Pfam" id="PF11374">
    <property type="entry name" value="DUF3176"/>
    <property type="match status" value="1"/>
</dbReference>
<gene>
    <name evidence="2" type="ORF">IMSHALPRED_004792</name>
</gene>
<evidence type="ECO:0000256" key="1">
    <source>
        <dbReference type="SAM" id="Phobius"/>
    </source>
</evidence>
<proteinExistence type="predicted"/>
<accession>A0A8H3F608</accession>
<dbReference type="AlphaFoldDB" id="A0A8H3F608"/>
<evidence type="ECO:0000313" key="3">
    <source>
        <dbReference type="Proteomes" id="UP000664534"/>
    </source>
</evidence>
<feature type="transmembrane region" description="Helical" evidence="1">
    <location>
        <begin position="394"/>
        <end position="419"/>
    </location>
</feature>
<protein>
    <submittedName>
        <fullName evidence="2">Uncharacterized protein</fullName>
    </submittedName>
</protein>
<organism evidence="2 3">
    <name type="scientific">Imshaugia aleurites</name>
    <dbReference type="NCBI Taxonomy" id="172621"/>
    <lineage>
        <taxon>Eukaryota</taxon>
        <taxon>Fungi</taxon>
        <taxon>Dikarya</taxon>
        <taxon>Ascomycota</taxon>
        <taxon>Pezizomycotina</taxon>
        <taxon>Lecanoromycetes</taxon>
        <taxon>OSLEUM clade</taxon>
        <taxon>Lecanoromycetidae</taxon>
        <taxon>Lecanorales</taxon>
        <taxon>Lecanorineae</taxon>
        <taxon>Parmeliaceae</taxon>
        <taxon>Imshaugia</taxon>
    </lineage>
</organism>
<dbReference type="PANTHER" id="PTHR37576">
    <property type="entry name" value="DEFECT AT LOW TEMPERATURE PROTEIN 1"/>
    <property type="match status" value="1"/>
</dbReference>
<comment type="caution">
    <text evidence="2">The sequence shown here is derived from an EMBL/GenBank/DDBJ whole genome shotgun (WGS) entry which is preliminary data.</text>
</comment>
<keyword evidence="1" id="KW-0472">Membrane</keyword>
<sequence length="494" mass="52891">MASVAILMASNGQLADSWSLQPKILLAIASTVTNILLHLALSEGARIAWWRCAMKEKTTIADLHRHWSFGNSLWAAITSGRHFNLLALACILVALNPVNGPLLQRASRTSVKQFPQSPVVELPIAQSLPWGYTGFQSGREMTPALLTSALAQTLNAFNLQNAINISSTGCAGECATRVKGAGFSVSCSTSTTPYSLTESTDQIGNGVLAFNSVISWDTEEPGTIELGAQVKDTKACIGDALIHNCTLQASVVGYPGLINGNQSTIELAPGSTIFIDTVYNATDISVYDVEGPTTLGGLAKALMDTYNSQAYISFGGFEGYEIDTFGATCNRYVVLSSSASFSDCSTSFTDPMNDMLKAVRDLMFRTAIAAANSSDTQQVMATETSTILVYESQYLFLGLAVLCSAAGCLATFLIVFRWWSVGRTVSMSPIETAKAFGPPQLRNSDSNAQINVLLKEVGDRPIRYGAIASGADYHLEMKKPEVVRVPLSEKRFSG</sequence>
<dbReference type="InterPro" id="IPR021514">
    <property type="entry name" value="DUF3176"/>
</dbReference>
<keyword evidence="1" id="KW-1133">Transmembrane helix</keyword>
<keyword evidence="3" id="KW-1185">Reference proteome</keyword>